<organism evidence="2 3">
    <name type="scientific">Sutcliffiella tianshenii</name>
    <dbReference type="NCBI Taxonomy" id="1463404"/>
    <lineage>
        <taxon>Bacteria</taxon>
        <taxon>Bacillati</taxon>
        <taxon>Bacillota</taxon>
        <taxon>Bacilli</taxon>
        <taxon>Bacillales</taxon>
        <taxon>Bacillaceae</taxon>
        <taxon>Sutcliffiella</taxon>
    </lineage>
</organism>
<gene>
    <name evidence="2" type="ORF">JOC95_002995</name>
</gene>
<name>A0ABS2P3B2_9BACI</name>
<feature type="transmembrane region" description="Helical" evidence="1">
    <location>
        <begin position="45"/>
        <end position="72"/>
    </location>
</feature>
<reference evidence="2 3" key="1">
    <citation type="submission" date="2021-01" db="EMBL/GenBank/DDBJ databases">
        <title>Genomic Encyclopedia of Type Strains, Phase IV (KMG-IV): sequencing the most valuable type-strain genomes for metagenomic binning, comparative biology and taxonomic classification.</title>
        <authorList>
            <person name="Goeker M."/>
        </authorList>
    </citation>
    <scope>NUCLEOTIDE SEQUENCE [LARGE SCALE GENOMIC DNA]</scope>
    <source>
        <strain evidence="2 3">DSM 25879</strain>
    </source>
</reference>
<sequence>MGRKIGVFLFTWFSFLTWLFFAIYFSDESDWWTVIEVEQTSIDTFVVSVSSTRVLIGTIIFFVIGIIVYKFIKLLYLKKRHAFHDQQ</sequence>
<dbReference type="EMBL" id="JAFBED010000006">
    <property type="protein sequence ID" value="MBM7621122.1"/>
    <property type="molecule type" value="Genomic_DNA"/>
</dbReference>
<dbReference type="RefSeq" id="WP_204417772.1">
    <property type="nucleotide sequence ID" value="NZ_JAFBED010000006.1"/>
</dbReference>
<accession>A0ABS2P3B2</accession>
<keyword evidence="1" id="KW-0812">Transmembrane</keyword>
<protein>
    <submittedName>
        <fullName evidence="2">ABC-type antimicrobial peptide transport system permease subunit</fullName>
    </submittedName>
</protein>
<proteinExistence type="predicted"/>
<keyword evidence="3" id="KW-1185">Reference proteome</keyword>
<evidence type="ECO:0000256" key="1">
    <source>
        <dbReference type="SAM" id="Phobius"/>
    </source>
</evidence>
<keyword evidence="1" id="KW-0472">Membrane</keyword>
<evidence type="ECO:0000313" key="2">
    <source>
        <dbReference type="EMBL" id="MBM7621122.1"/>
    </source>
</evidence>
<comment type="caution">
    <text evidence="2">The sequence shown here is derived from an EMBL/GenBank/DDBJ whole genome shotgun (WGS) entry which is preliminary data.</text>
</comment>
<evidence type="ECO:0000313" key="3">
    <source>
        <dbReference type="Proteomes" id="UP000737402"/>
    </source>
</evidence>
<keyword evidence="1" id="KW-1133">Transmembrane helix</keyword>
<feature type="transmembrane region" description="Helical" evidence="1">
    <location>
        <begin position="7"/>
        <end position="25"/>
    </location>
</feature>
<dbReference type="Proteomes" id="UP000737402">
    <property type="component" value="Unassembled WGS sequence"/>
</dbReference>